<sequence>MGNGSKAAAAAVGLVARQETMAHRSGDLKDSMEVMDGERGSAEPTNVTAPAARIQLACHKMHSAIQHVAKTCSEFAVRMGEAETRMSKLEDEAYARKEASDLMKAYVDNTQ</sequence>
<comment type="caution">
    <text evidence="2">The sequence shown here is derived from an EMBL/GenBank/DDBJ whole genome shotgun (WGS) entry which is preliminary data.</text>
</comment>
<evidence type="ECO:0000313" key="3">
    <source>
        <dbReference type="Proteomes" id="UP001066276"/>
    </source>
</evidence>
<feature type="region of interest" description="Disordered" evidence="1">
    <location>
        <begin position="19"/>
        <end position="47"/>
    </location>
</feature>
<evidence type="ECO:0000256" key="1">
    <source>
        <dbReference type="SAM" id="MobiDB-lite"/>
    </source>
</evidence>
<feature type="compositionally biased region" description="Basic and acidic residues" evidence="1">
    <location>
        <begin position="20"/>
        <end position="41"/>
    </location>
</feature>
<dbReference type="Proteomes" id="UP001066276">
    <property type="component" value="Chromosome 12"/>
</dbReference>
<name>A0AAV7KZL9_PLEWA</name>
<proteinExistence type="predicted"/>
<dbReference type="EMBL" id="JANPWB010000016">
    <property type="protein sequence ID" value="KAJ1084172.1"/>
    <property type="molecule type" value="Genomic_DNA"/>
</dbReference>
<dbReference type="AlphaFoldDB" id="A0AAV7KZL9"/>
<reference evidence="2" key="1">
    <citation type="journal article" date="2022" name="bioRxiv">
        <title>Sequencing and chromosome-scale assembly of the giantPleurodeles waltlgenome.</title>
        <authorList>
            <person name="Brown T."/>
            <person name="Elewa A."/>
            <person name="Iarovenko S."/>
            <person name="Subramanian E."/>
            <person name="Araus A.J."/>
            <person name="Petzold A."/>
            <person name="Susuki M."/>
            <person name="Suzuki K.-i.T."/>
            <person name="Hayashi T."/>
            <person name="Toyoda A."/>
            <person name="Oliveira C."/>
            <person name="Osipova E."/>
            <person name="Leigh N.D."/>
            <person name="Simon A."/>
            <person name="Yun M.H."/>
        </authorList>
    </citation>
    <scope>NUCLEOTIDE SEQUENCE</scope>
    <source>
        <strain evidence="2">20211129_DDA</strain>
        <tissue evidence="2">Liver</tissue>
    </source>
</reference>
<keyword evidence="3" id="KW-1185">Reference proteome</keyword>
<evidence type="ECO:0000313" key="2">
    <source>
        <dbReference type="EMBL" id="KAJ1084172.1"/>
    </source>
</evidence>
<accession>A0AAV7KZL9</accession>
<organism evidence="2 3">
    <name type="scientific">Pleurodeles waltl</name>
    <name type="common">Iberian ribbed newt</name>
    <dbReference type="NCBI Taxonomy" id="8319"/>
    <lineage>
        <taxon>Eukaryota</taxon>
        <taxon>Metazoa</taxon>
        <taxon>Chordata</taxon>
        <taxon>Craniata</taxon>
        <taxon>Vertebrata</taxon>
        <taxon>Euteleostomi</taxon>
        <taxon>Amphibia</taxon>
        <taxon>Batrachia</taxon>
        <taxon>Caudata</taxon>
        <taxon>Salamandroidea</taxon>
        <taxon>Salamandridae</taxon>
        <taxon>Pleurodelinae</taxon>
        <taxon>Pleurodeles</taxon>
    </lineage>
</organism>
<protein>
    <submittedName>
        <fullName evidence="2">Uncharacterized protein</fullName>
    </submittedName>
</protein>
<gene>
    <name evidence="2" type="ORF">NDU88_004324</name>
</gene>